<dbReference type="Pfam" id="PF02219">
    <property type="entry name" value="MTHFR"/>
    <property type="match status" value="1"/>
</dbReference>
<reference evidence="9" key="1">
    <citation type="submission" date="2020-10" db="EMBL/GenBank/DDBJ databases">
        <authorList>
            <person name="Gilroy R."/>
        </authorList>
    </citation>
    <scope>NUCLEOTIDE SEQUENCE</scope>
    <source>
        <strain evidence="9">CHK152-2871</strain>
    </source>
</reference>
<dbReference type="InterPro" id="IPR029041">
    <property type="entry name" value="FAD-linked_oxidoreductase-like"/>
</dbReference>
<gene>
    <name evidence="9" type="ORF">IAA86_08145</name>
</gene>
<keyword evidence="6 8" id="KW-0560">Oxidoreductase</keyword>
<evidence type="ECO:0000313" key="9">
    <source>
        <dbReference type="EMBL" id="HIS74972.1"/>
    </source>
</evidence>
<organism evidence="9 10">
    <name type="scientific">Candidatus Galligastranaerophilus intestinavium</name>
    <dbReference type="NCBI Taxonomy" id="2840836"/>
    <lineage>
        <taxon>Bacteria</taxon>
        <taxon>Candidatus Galligastranaerophilus</taxon>
    </lineage>
</organism>
<dbReference type="Proteomes" id="UP000886865">
    <property type="component" value="Unassembled WGS sequence"/>
</dbReference>
<evidence type="ECO:0000256" key="8">
    <source>
        <dbReference type="RuleBase" id="RU003862"/>
    </source>
</evidence>
<dbReference type="GO" id="GO:0009086">
    <property type="term" value="P:methionine biosynthetic process"/>
    <property type="evidence" value="ECO:0007669"/>
    <property type="project" value="TreeGrafter"/>
</dbReference>
<evidence type="ECO:0000256" key="5">
    <source>
        <dbReference type="ARBA" id="ARBA00022827"/>
    </source>
</evidence>
<dbReference type="CDD" id="cd00537">
    <property type="entry name" value="MTHFR"/>
    <property type="match status" value="1"/>
</dbReference>
<evidence type="ECO:0000256" key="3">
    <source>
        <dbReference type="ARBA" id="ARBA00006743"/>
    </source>
</evidence>
<comment type="similarity">
    <text evidence="3 8">Belongs to the methylenetetrahydrofolate reductase family.</text>
</comment>
<dbReference type="Gene3D" id="3.20.20.220">
    <property type="match status" value="1"/>
</dbReference>
<dbReference type="GO" id="GO:0106312">
    <property type="term" value="F:methylenetetrahydrofolate reductase (NADH) activity"/>
    <property type="evidence" value="ECO:0007669"/>
    <property type="project" value="UniProtKB-EC"/>
</dbReference>
<dbReference type="EMBL" id="DVJQ01000071">
    <property type="protein sequence ID" value="HIS74972.1"/>
    <property type="molecule type" value="Genomic_DNA"/>
</dbReference>
<reference evidence="9" key="2">
    <citation type="journal article" date="2021" name="PeerJ">
        <title>Extensive microbial diversity within the chicken gut microbiome revealed by metagenomics and culture.</title>
        <authorList>
            <person name="Gilroy R."/>
            <person name="Ravi A."/>
            <person name="Getino M."/>
            <person name="Pursley I."/>
            <person name="Horton D.L."/>
            <person name="Alikhan N.F."/>
            <person name="Baker D."/>
            <person name="Gharbi K."/>
            <person name="Hall N."/>
            <person name="Watson M."/>
            <person name="Adriaenssens E.M."/>
            <person name="Foster-Nyarko E."/>
            <person name="Jarju S."/>
            <person name="Secka A."/>
            <person name="Antonio M."/>
            <person name="Oren A."/>
            <person name="Chaudhuri R.R."/>
            <person name="La Ragione R."/>
            <person name="Hildebrand F."/>
            <person name="Pallen M.J."/>
        </authorList>
    </citation>
    <scope>NUCLEOTIDE SEQUENCE</scope>
    <source>
        <strain evidence="9">CHK152-2871</strain>
    </source>
</reference>
<evidence type="ECO:0000256" key="7">
    <source>
        <dbReference type="ARBA" id="ARBA00048628"/>
    </source>
</evidence>
<evidence type="ECO:0000256" key="6">
    <source>
        <dbReference type="ARBA" id="ARBA00023002"/>
    </source>
</evidence>
<dbReference type="GO" id="GO:0005829">
    <property type="term" value="C:cytosol"/>
    <property type="evidence" value="ECO:0007669"/>
    <property type="project" value="TreeGrafter"/>
</dbReference>
<comment type="pathway">
    <text evidence="2 8">One-carbon metabolism; tetrahydrofolate interconversion.</text>
</comment>
<protein>
    <recommendedName>
        <fullName evidence="8">Methylenetetrahydrofolate reductase</fullName>
    </recommendedName>
</protein>
<name>A0A9D1FJR6_9BACT</name>
<proteinExistence type="inferred from homology"/>
<comment type="catalytic activity">
    <reaction evidence="7">
        <text>(6S)-5-methyl-5,6,7,8-tetrahydrofolate + NAD(+) = (6R)-5,10-methylene-5,6,7,8-tetrahydrofolate + NADH + H(+)</text>
        <dbReference type="Rhea" id="RHEA:19821"/>
        <dbReference type="ChEBI" id="CHEBI:15378"/>
        <dbReference type="ChEBI" id="CHEBI:15636"/>
        <dbReference type="ChEBI" id="CHEBI:18608"/>
        <dbReference type="ChEBI" id="CHEBI:57540"/>
        <dbReference type="ChEBI" id="CHEBI:57945"/>
        <dbReference type="EC" id="1.5.1.54"/>
    </reaction>
    <physiologicalReaction direction="right-to-left" evidence="7">
        <dbReference type="Rhea" id="RHEA:19823"/>
    </physiologicalReaction>
</comment>
<dbReference type="AlphaFoldDB" id="A0A9D1FJR6"/>
<dbReference type="GO" id="GO:0071949">
    <property type="term" value="F:FAD binding"/>
    <property type="evidence" value="ECO:0007669"/>
    <property type="project" value="TreeGrafter"/>
</dbReference>
<evidence type="ECO:0000256" key="2">
    <source>
        <dbReference type="ARBA" id="ARBA00004777"/>
    </source>
</evidence>
<comment type="caution">
    <text evidence="9">The sequence shown here is derived from an EMBL/GenBank/DDBJ whole genome shotgun (WGS) entry which is preliminary data.</text>
</comment>
<dbReference type="InterPro" id="IPR003171">
    <property type="entry name" value="Mehydrof_redctse-like"/>
</dbReference>
<keyword evidence="5 8" id="KW-0274">FAD</keyword>
<evidence type="ECO:0000256" key="4">
    <source>
        <dbReference type="ARBA" id="ARBA00022630"/>
    </source>
</evidence>
<dbReference type="PANTHER" id="PTHR45754:SF3">
    <property type="entry name" value="METHYLENETETRAHYDROFOLATE REDUCTASE (NADPH)"/>
    <property type="match status" value="1"/>
</dbReference>
<keyword evidence="4 8" id="KW-0285">Flavoprotein</keyword>
<dbReference type="SUPFAM" id="SSF51730">
    <property type="entry name" value="FAD-linked oxidoreductase"/>
    <property type="match status" value="1"/>
</dbReference>
<sequence>MKLSEIYKSQKAPVFSFEVFPPKGENLKKKVENLFIELAKMNEQKPALISVTYGAGGSNKNTSLEIVKELTNHLKQPVMPHFTCVCSSREYIENYIKEIEQMGITNILALRGDEPLDIDVCYRDFKSAIELIEYLRKHSELEFAVAAYPEKHPRAKSLEDDILVLYKKQELGAKVAYTQVFFDNDCFYNFFDKCTDAGVKIPVIPGVMPITSFKQLKRIVELSGTKIDRKVFEYFEKYENSKEDTIKAGVEFASKQTQKLLEFGVLGMHFYTLNKAKSSLEVIKNIT</sequence>
<dbReference type="PANTHER" id="PTHR45754">
    <property type="entry name" value="METHYLENETETRAHYDROFOLATE REDUCTASE"/>
    <property type="match status" value="1"/>
</dbReference>
<accession>A0A9D1FJR6</accession>
<evidence type="ECO:0000313" key="10">
    <source>
        <dbReference type="Proteomes" id="UP000886865"/>
    </source>
</evidence>
<evidence type="ECO:0000256" key="1">
    <source>
        <dbReference type="ARBA" id="ARBA00001974"/>
    </source>
</evidence>
<comment type="cofactor">
    <cofactor evidence="1 8">
        <name>FAD</name>
        <dbReference type="ChEBI" id="CHEBI:57692"/>
    </cofactor>
</comment>
<dbReference type="GO" id="GO:0035999">
    <property type="term" value="P:tetrahydrofolate interconversion"/>
    <property type="evidence" value="ECO:0007669"/>
    <property type="project" value="TreeGrafter"/>
</dbReference>